<dbReference type="OrthoDB" id="2447036at2759"/>
<proteinExistence type="predicted"/>
<name>A0A397VUQ6_9GLOM</name>
<dbReference type="InterPro" id="IPR001245">
    <property type="entry name" value="Ser-Thr/Tyr_kinase_cat_dom"/>
</dbReference>
<dbReference type="PROSITE" id="PS50011">
    <property type="entry name" value="PROTEIN_KINASE_DOM"/>
    <property type="match status" value="1"/>
</dbReference>
<dbReference type="STRING" id="44941.A0A397VUQ6"/>
<sequence length="839" mass="97143">MENFPIETTSMENFAITPEDLKHLIEVEKKYGTCSKCKKYNSHEAWCKPCDTEELIEKFIHWSSRNNAIDEFIQNTQRNCENYLRYLEFIPYNRFEIENKFSTIYYGTWLDGERKIGEKNKTLYKERSDPIAVVIKIIPQTPEQKFEKAIKHFKFLQEQKGFLKLYGFTRISDDSLAVVMERATQGNFNEYLKNHPFMDWEEKLNILRNICSQLHDIHVNRSHNSLHSNNILFKASGDCIIDFGETFNQSRSHNMKKYRAPDAQSDQKSDIYTLGLIMWELSSGIPVFEGYNFEDPKFLSLIRDKLKPLRPKIISGTPQCYVDLMEKCWNADPKKRPNILEVKNTIWKWSNFYILEENKFIHSEANQFIAADIIHAINNFNSIHIGTPTIKICDQLNIASRDFSNAINIESSIFPGASNTSYTEAEQLFELLNSKKDVIDNILGSQPVYAIGPEFQEGHSIPHIVCWTTEPLDTSIIEQLKETFQNRFEVVIMTMNQENHTHNRESLNSNIHFNKSKSNNSSSNKGYSGDKSANRKEPGDEGDGFGDNGKLVIEGETQEFDGITISSKATVQVTDKHVSQDFGILAKFNAKVNPDLTNSTKSILEFIIDVNCTLDHLLSDSLPSFKKLGYGYFLDAVNVKVSPISQDTGNETLDYIQKDIKQPTQPKQSNQNNEIINFKFNSLTTEKIMEELYGWNIIHSGINHDLWEYSYFGGDDDINARRRTHFPTHRHRNKWHITKKSGFCITIKQALRFNLRSKNWILFLKHLGLRSQLIKCTKMVHTLNITFNNLEDFNNKFIELGKLRTDSMLKLTGEKREALSNKESDEIKITRSAMLYNKH</sequence>
<evidence type="ECO:0000313" key="7">
    <source>
        <dbReference type="EMBL" id="RIB26310.1"/>
    </source>
</evidence>
<protein>
    <submittedName>
        <fullName evidence="7">Kinase-like domain-containing protein</fullName>
    </submittedName>
</protein>
<evidence type="ECO:0000256" key="2">
    <source>
        <dbReference type="ARBA" id="ARBA00022741"/>
    </source>
</evidence>
<keyword evidence="2" id="KW-0547">Nucleotide-binding</keyword>
<feature type="domain" description="Protein kinase" evidence="6">
    <location>
        <begin position="95"/>
        <end position="353"/>
    </location>
</feature>
<evidence type="ECO:0000256" key="5">
    <source>
        <dbReference type="SAM" id="MobiDB-lite"/>
    </source>
</evidence>
<comment type="caution">
    <text evidence="7">The sequence shown here is derived from an EMBL/GenBank/DDBJ whole genome shotgun (WGS) entry which is preliminary data.</text>
</comment>
<keyword evidence="3 7" id="KW-0418">Kinase</keyword>
<dbReference type="GO" id="GO:0005524">
    <property type="term" value="F:ATP binding"/>
    <property type="evidence" value="ECO:0007669"/>
    <property type="project" value="UniProtKB-KW"/>
</dbReference>
<dbReference type="AlphaFoldDB" id="A0A397VUQ6"/>
<feature type="compositionally biased region" description="Low complexity" evidence="5">
    <location>
        <begin position="511"/>
        <end position="531"/>
    </location>
</feature>
<evidence type="ECO:0000256" key="3">
    <source>
        <dbReference type="ARBA" id="ARBA00022777"/>
    </source>
</evidence>
<dbReference type="Pfam" id="PF07714">
    <property type="entry name" value="PK_Tyr_Ser-Thr"/>
    <property type="match status" value="1"/>
</dbReference>
<organism evidence="7 8">
    <name type="scientific">Gigaspora rosea</name>
    <dbReference type="NCBI Taxonomy" id="44941"/>
    <lineage>
        <taxon>Eukaryota</taxon>
        <taxon>Fungi</taxon>
        <taxon>Fungi incertae sedis</taxon>
        <taxon>Mucoromycota</taxon>
        <taxon>Glomeromycotina</taxon>
        <taxon>Glomeromycetes</taxon>
        <taxon>Diversisporales</taxon>
        <taxon>Gigasporaceae</taxon>
        <taxon>Gigaspora</taxon>
    </lineage>
</organism>
<feature type="region of interest" description="Disordered" evidence="5">
    <location>
        <begin position="511"/>
        <end position="550"/>
    </location>
</feature>
<dbReference type="Gene3D" id="1.10.510.10">
    <property type="entry name" value="Transferase(Phosphotransferase) domain 1"/>
    <property type="match status" value="1"/>
</dbReference>
<evidence type="ECO:0000256" key="4">
    <source>
        <dbReference type="ARBA" id="ARBA00022840"/>
    </source>
</evidence>
<accession>A0A397VUQ6</accession>
<dbReference type="SUPFAM" id="SSF56112">
    <property type="entry name" value="Protein kinase-like (PK-like)"/>
    <property type="match status" value="1"/>
</dbReference>
<dbReference type="PANTHER" id="PTHR44329:SF288">
    <property type="entry name" value="MITOGEN-ACTIVATED PROTEIN KINASE KINASE KINASE 20"/>
    <property type="match status" value="1"/>
</dbReference>
<evidence type="ECO:0000313" key="8">
    <source>
        <dbReference type="Proteomes" id="UP000266673"/>
    </source>
</evidence>
<gene>
    <name evidence="7" type="ORF">C2G38_285982</name>
</gene>
<dbReference type="EMBL" id="QKWP01000140">
    <property type="protein sequence ID" value="RIB26310.1"/>
    <property type="molecule type" value="Genomic_DNA"/>
</dbReference>
<dbReference type="InterPro" id="IPR051681">
    <property type="entry name" value="Ser/Thr_Kinases-Pseudokinases"/>
</dbReference>
<dbReference type="InterPro" id="IPR011009">
    <property type="entry name" value="Kinase-like_dom_sf"/>
</dbReference>
<keyword evidence="4" id="KW-0067">ATP-binding</keyword>
<reference evidence="7 8" key="1">
    <citation type="submission" date="2018-06" db="EMBL/GenBank/DDBJ databases">
        <title>Comparative genomics reveals the genomic features of Rhizophagus irregularis, R. cerebriforme, R. diaphanum and Gigaspora rosea, and their symbiotic lifestyle signature.</title>
        <authorList>
            <person name="Morin E."/>
            <person name="San Clemente H."/>
            <person name="Chen E.C.H."/>
            <person name="De La Providencia I."/>
            <person name="Hainaut M."/>
            <person name="Kuo A."/>
            <person name="Kohler A."/>
            <person name="Murat C."/>
            <person name="Tang N."/>
            <person name="Roy S."/>
            <person name="Loubradou J."/>
            <person name="Henrissat B."/>
            <person name="Grigoriev I.V."/>
            <person name="Corradi N."/>
            <person name="Roux C."/>
            <person name="Martin F.M."/>
        </authorList>
    </citation>
    <scope>NUCLEOTIDE SEQUENCE [LARGE SCALE GENOMIC DNA]</scope>
    <source>
        <strain evidence="7 8">DAOM 194757</strain>
    </source>
</reference>
<evidence type="ECO:0000259" key="6">
    <source>
        <dbReference type="PROSITE" id="PS50011"/>
    </source>
</evidence>
<dbReference type="InterPro" id="IPR000719">
    <property type="entry name" value="Prot_kinase_dom"/>
</dbReference>
<dbReference type="GO" id="GO:0004674">
    <property type="term" value="F:protein serine/threonine kinase activity"/>
    <property type="evidence" value="ECO:0007669"/>
    <property type="project" value="TreeGrafter"/>
</dbReference>
<dbReference type="Proteomes" id="UP000266673">
    <property type="component" value="Unassembled WGS sequence"/>
</dbReference>
<keyword evidence="8" id="KW-1185">Reference proteome</keyword>
<dbReference type="PANTHER" id="PTHR44329">
    <property type="entry name" value="SERINE/THREONINE-PROTEIN KINASE TNNI3K-RELATED"/>
    <property type="match status" value="1"/>
</dbReference>
<evidence type="ECO:0000256" key="1">
    <source>
        <dbReference type="ARBA" id="ARBA00022679"/>
    </source>
</evidence>
<keyword evidence="1" id="KW-0808">Transferase</keyword>